<dbReference type="Proteomes" id="UP000566324">
    <property type="component" value="Unassembled WGS sequence"/>
</dbReference>
<keyword evidence="1" id="KW-0472">Membrane</keyword>
<gene>
    <name evidence="2" type="ORF">GGQ98_001760</name>
</gene>
<feature type="transmembrane region" description="Helical" evidence="1">
    <location>
        <begin position="12"/>
        <end position="35"/>
    </location>
</feature>
<evidence type="ECO:0000256" key="1">
    <source>
        <dbReference type="SAM" id="Phobius"/>
    </source>
</evidence>
<evidence type="ECO:0000313" key="3">
    <source>
        <dbReference type="Proteomes" id="UP000566324"/>
    </source>
</evidence>
<accession>A0A7W7B161</accession>
<dbReference type="EMBL" id="JACHNZ010000017">
    <property type="protein sequence ID" value="MBB4632141.1"/>
    <property type="molecule type" value="Genomic_DNA"/>
</dbReference>
<keyword evidence="3" id="KW-1185">Reference proteome</keyword>
<keyword evidence="1" id="KW-0812">Transmembrane</keyword>
<dbReference type="AlphaFoldDB" id="A0A7W7B161"/>
<organism evidence="2 3">
    <name type="scientific">Sphingosinicella soli</name>
    <dbReference type="NCBI Taxonomy" id="333708"/>
    <lineage>
        <taxon>Bacteria</taxon>
        <taxon>Pseudomonadati</taxon>
        <taxon>Pseudomonadota</taxon>
        <taxon>Alphaproteobacteria</taxon>
        <taxon>Sphingomonadales</taxon>
        <taxon>Sphingosinicellaceae</taxon>
        <taxon>Sphingosinicella</taxon>
    </lineage>
</organism>
<evidence type="ECO:0000313" key="2">
    <source>
        <dbReference type="EMBL" id="MBB4632141.1"/>
    </source>
</evidence>
<keyword evidence="1" id="KW-1133">Transmembrane helix</keyword>
<name>A0A7W7B161_9SPHN</name>
<comment type="caution">
    <text evidence="2">The sequence shown here is derived from an EMBL/GenBank/DDBJ whole genome shotgun (WGS) entry which is preliminary data.</text>
</comment>
<protein>
    <submittedName>
        <fullName evidence="2">Uncharacterized protein</fullName>
    </submittedName>
</protein>
<sequence length="36" mass="3895">MLMLPVHNRPALHYRAAKTLLIAAIALGPAIVPLFT</sequence>
<proteinExistence type="predicted"/>
<reference evidence="2 3" key="1">
    <citation type="submission" date="2020-08" db="EMBL/GenBank/DDBJ databases">
        <title>Genomic Encyclopedia of Type Strains, Phase IV (KMG-IV): sequencing the most valuable type-strain genomes for metagenomic binning, comparative biology and taxonomic classification.</title>
        <authorList>
            <person name="Goeker M."/>
        </authorList>
    </citation>
    <scope>NUCLEOTIDE SEQUENCE [LARGE SCALE GENOMIC DNA]</scope>
    <source>
        <strain evidence="2 3">DSM 17328</strain>
    </source>
</reference>